<dbReference type="GO" id="GO:0005737">
    <property type="term" value="C:cytoplasm"/>
    <property type="evidence" value="ECO:0007669"/>
    <property type="project" value="TreeGrafter"/>
</dbReference>
<comment type="cofactor">
    <cofactor evidence="2">
        <name>NAD(+)</name>
        <dbReference type="ChEBI" id="CHEBI:57540"/>
    </cofactor>
</comment>
<dbReference type="SUPFAM" id="SSF52467">
    <property type="entry name" value="DHS-like NAD/FAD-binding domain"/>
    <property type="match status" value="1"/>
</dbReference>
<dbReference type="NCBIfam" id="TIGR00321">
    <property type="entry name" value="dhys"/>
    <property type="match status" value="1"/>
</dbReference>
<dbReference type="EMBL" id="LWCA01000615">
    <property type="protein sequence ID" value="OAF67622.1"/>
    <property type="molecule type" value="Genomic_DNA"/>
</dbReference>
<sequence>MEKEYLPGKQNGSLARDAVFVKSKIDLKSEIVKGYDFNDGLDYDKLLATSNCGFQATNFGRCIEEINRMISKRFEKTVECSFYNEFPKNNCTIFIGYTSNLISCGLRETVRYLAEHNMVDVIVSTAGGIEEDFIKCLGSTYVGDFHLDGRKLREQGINRIGNLLVPNDNYCKFEDWIMPILEKMLQEQNEFNISWTPSKFIHRLGKEINHPSSVYYWCYKNNIPVFSPALTDGSIGDMLHFFSYNHPGLKIDIVEDITYINKIATSSLNSGMIILGGGLIKHHICNANLMRNGADFSVFINSGHEFDGSDSGARPDEAISWGKISIQAKPVKLCADFTLVFPLIVAQTFYQHRKKFNNSNNVVIDVIDQFEENDADIDSFKKTTLFNTITNSWVIDEEKINEIIHKKFTSKKFSYVIVNDFSRQFVLEGCGYDTDNCGDRYIISTHKTLNSKKEKLIEEIGINNLKFNESKRVDFYVNSKKIAHVRYFKDFISRRLMIKYNPVGNIYTRNYPSM</sequence>
<accession>A0A177B1L2</accession>
<reference evidence="9 10" key="1">
    <citation type="submission" date="2016-04" db="EMBL/GenBank/DDBJ databases">
        <title>The genome of Intoshia linei affirms orthonectids as highly simplified spiralians.</title>
        <authorList>
            <person name="Mikhailov K.V."/>
            <person name="Slusarev G.S."/>
            <person name="Nikitin M.A."/>
            <person name="Logacheva M.D."/>
            <person name="Penin A."/>
            <person name="Aleoshin V."/>
            <person name="Panchin Y.V."/>
        </authorList>
    </citation>
    <scope>NUCLEOTIDE SEQUENCE [LARGE SCALE GENOMIC DNA]</scope>
    <source>
        <strain evidence="9">Intl2013</strain>
        <tissue evidence="9">Whole animal</tissue>
    </source>
</reference>
<evidence type="ECO:0000256" key="2">
    <source>
        <dbReference type="ARBA" id="ARBA00001911"/>
    </source>
</evidence>
<dbReference type="InterPro" id="IPR002773">
    <property type="entry name" value="Deoxyhypusine_synthase"/>
</dbReference>
<comment type="caution">
    <text evidence="9">The sequence shown here is derived from an EMBL/GenBank/DDBJ whole genome shotgun (WGS) entry which is preliminary data.</text>
</comment>
<evidence type="ECO:0000256" key="7">
    <source>
        <dbReference type="ARBA" id="ARBA00023027"/>
    </source>
</evidence>
<keyword evidence="7" id="KW-0520">NAD</keyword>
<comment type="catalytic activity">
    <reaction evidence="1">
        <text>[eIF5A protein]-L-lysine + spermidine = [eIF5A protein]-deoxyhypusine + propane-1,3-diamine</text>
        <dbReference type="Rhea" id="RHEA:33299"/>
        <dbReference type="Rhea" id="RHEA-COMP:10143"/>
        <dbReference type="Rhea" id="RHEA-COMP:10144"/>
        <dbReference type="ChEBI" id="CHEBI:29969"/>
        <dbReference type="ChEBI" id="CHEBI:57484"/>
        <dbReference type="ChEBI" id="CHEBI:57834"/>
        <dbReference type="ChEBI" id="CHEBI:82657"/>
        <dbReference type="EC" id="2.5.1.46"/>
    </reaction>
</comment>
<evidence type="ECO:0000256" key="3">
    <source>
        <dbReference type="ARBA" id="ARBA00005041"/>
    </source>
</evidence>
<dbReference type="Gene3D" id="3.40.910.10">
    <property type="entry name" value="Deoxyhypusine synthase"/>
    <property type="match status" value="1"/>
</dbReference>
<dbReference type="Pfam" id="PF01916">
    <property type="entry name" value="DS"/>
    <property type="match status" value="1"/>
</dbReference>
<comment type="pathway">
    <text evidence="3">Protein modification; eIF5A hypusination.</text>
</comment>
<dbReference type="GO" id="GO:0034038">
    <property type="term" value="F:deoxyhypusine synthase activity"/>
    <property type="evidence" value="ECO:0007669"/>
    <property type="project" value="UniProtKB-EC"/>
</dbReference>
<organism evidence="9 10">
    <name type="scientific">Intoshia linei</name>
    <dbReference type="NCBI Taxonomy" id="1819745"/>
    <lineage>
        <taxon>Eukaryota</taxon>
        <taxon>Metazoa</taxon>
        <taxon>Spiralia</taxon>
        <taxon>Lophotrochozoa</taxon>
        <taxon>Mesozoa</taxon>
        <taxon>Orthonectida</taxon>
        <taxon>Rhopaluridae</taxon>
        <taxon>Intoshia</taxon>
    </lineage>
</organism>
<dbReference type="PANTHER" id="PTHR11703:SF0">
    <property type="entry name" value="DEOXYHYPUSINE SYNTHASE"/>
    <property type="match status" value="1"/>
</dbReference>
<keyword evidence="6" id="KW-0808">Transferase</keyword>
<evidence type="ECO:0000256" key="6">
    <source>
        <dbReference type="ARBA" id="ARBA00022679"/>
    </source>
</evidence>
<dbReference type="AlphaFoldDB" id="A0A177B1L2"/>
<dbReference type="PANTHER" id="PTHR11703">
    <property type="entry name" value="DEOXYHYPUSINE SYNTHASE"/>
    <property type="match status" value="1"/>
</dbReference>
<dbReference type="EC" id="2.5.1.46" evidence="5"/>
<comment type="similarity">
    <text evidence="4">Belongs to the deoxyhypusine synthase family.</text>
</comment>
<protein>
    <recommendedName>
        <fullName evidence="5">deoxyhypusine synthase</fullName>
        <ecNumber evidence="5">2.5.1.46</ecNumber>
    </recommendedName>
</protein>
<evidence type="ECO:0000256" key="5">
    <source>
        <dbReference type="ARBA" id="ARBA00012683"/>
    </source>
</evidence>
<dbReference type="InterPro" id="IPR036982">
    <property type="entry name" value="Deoxyhypusine_synthase_sf"/>
</dbReference>
<keyword evidence="8" id="KW-0386">Hypusine biosynthesis</keyword>
<evidence type="ECO:0000313" key="10">
    <source>
        <dbReference type="Proteomes" id="UP000078046"/>
    </source>
</evidence>
<dbReference type="Proteomes" id="UP000078046">
    <property type="component" value="Unassembled WGS sequence"/>
</dbReference>
<keyword evidence="10" id="KW-1185">Reference proteome</keyword>
<evidence type="ECO:0000256" key="1">
    <source>
        <dbReference type="ARBA" id="ARBA00000952"/>
    </source>
</evidence>
<dbReference type="InterPro" id="IPR029035">
    <property type="entry name" value="DHS-like_NAD/FAD-binding_dom"/>
</dbReference>
<dbReference type="FunFam" id="3.40.910.10:FF:000001">
    <property type="entry name" value="Probable deoxyhypusine synthase"/>
    <property type="match status" value="1"/>
</dbReference>
<name>A0A177B1L2_9BILA</name>
<evidence type="ECO:0000256" key="4">
    <source>
        <dbReference type="ARBA" id="ARBA00009892"/>
    </source>
</evidence>
<feature type="non-terminal residue" evidence="9">
    <location>
        <position position="514"/>
    </location>
</feature>
<dbReference type="OrthoDB" id="294378at2759"/>
<evidence type="ECO:0000256" key="8">
    <source>
        <dbReference type="ARBA" id="ARBA00023256"/>
    </source>
</evidence>
<evidence type="ECO:0000313" key="9">
    <source>
        <dbReference type="EMBL" id="OAF67622.1"/>
    </source>
</evidence>
<gene>
    <name evidence="9" type="ORF">A3Q56_04662</name>
</gene>
<proteinExistence type="inferred from homology"/>